<reference evidence="1" key="1">
    <citation type="submission" date="2020-05" db="EMBL/GenBank/DDBJ databases">
        <title>Large-scale comparative analyses of tick genomes elucidate their genetic diversity and vector capacities.</title>
        <authorList>
            <person name="Jia N."/>
            <person name="Wang J."/>
            <person name="Shi W."/>
            <person name="Du L."/>
            <person name="Sun Y."/>
            <person name="Zhan W."/>
            <person name="Jiang J."/>
            <person name="Wang Q."/>
            <person name="Zhang B."/>
            <person name="Ji P."/>
            <person name="Sakyi L.B."/>
            <person name="Cui X."/>
            <person name="Yuan T."/>
            <person name="Jiang B."/>
            <person name="Yang W."/>
            <person name="Lam T.T.-Y."/>
            <person name="Chang Q."/>
            <person name="Ding S."/>
            <person name="Wang X."/>
            <person name="Zhu J."/>
            <person name="Ruan X."/>
            <person name="Zhao L."/>
            <person name="Wei J."/>
            <person name="Que T."/>
            <person name="Du C."/>
            <person name="Cheng J."/>
            <person name="Dai P."/>
            <person name="Han X."/>
            <person name="Huang E."/>
            <person name="Gao Y."/>
            <person name="Liu J."/>
            <person name="Shao H."/>
            <person name="Ye R."/>
            <person name="Li L."/>
            <person name="Wei W."/>
            <person name="Wang X."/>
            <person name="Wang C."/>
            <person name="Yang T."/>
            <person name="Huo Q."/>
            <person name="Li W."/>
            <person name="Guo W."/>
            <person name="Chen H."/>
            <person name="Zhou L."/>
            <person name="Ni X."/>
            <person name="Tian J."/>
            <person name="Zhou Y."/>
            <person name="Sheng Y."/>
            <person name="Liu T."/>
            <person name="Pan Y."/>
            <person name="Xia L."/>
            <person name="Li J."/>
            <person name="Zhao F."/>
            <person name="Cao W."/>
        </authorList>
    </citation>
    <scope>NUCLEOTIDE SEQUENCE</scope>
    <source>
        <strain evidence="1">Dsil-2018</strain>
    </source>
</reference>
<name>A0ACB8D7U4_DERSI</name>
<evidence type="ECO:0000313" key="1">
    <source>
        <dbReference type="EMBL" id="KAH7960421.1"/>
    </source>
</evidence>
<dbReference type="EMBL" id="CM023472">
    <property type="protein sequence ID" value="KAH7960421.1"/>
    <property type="molecule type" value="Genomic_DNA"/>
</dbReference>
<keyword evidence="2" id="KW-1185">Reference proteome</keyword>
<evidence type="ECO:0000313" key="2">
    <source>
        <dbReference type="Proteomes" id="UP000821865"/>
    </source>
</evidence>
<accession>A0ACB8D7U4</accession>
<proteinExistence type="predicted"/>
<protein>
    <submittedName>
        <fullName evidence="1">Uncharacterized protein</fullName>
    </submittedName>
</protein>
<dbReference type="Proteomes" id="UP000821865">
    <property type="component" value="Chromosome 3"/>
</dbReference>
<organism evidence="1 2">
    <name type="scientific">Dermacentor silvarum</name>
    <name type="common">Tick</name>
    <dbReference type="NCBI Taxonomy" id="543639"/>
    <lineage>
        <taxon>Eukaryota</taxon>
        <taxon>Metazoa</taxon>
        <taxon>Ecdysozoa</taxon>
        <taxon>Arthropoda</taxon>
        <taxon>Chelicerata</taxon>
        <taxon>Arachnida</taxon>
        <taxon>Acari</taxon>
        <taxon>Parasitiformes</taxon>
        <taxon>Ixodida</taxon>
        <taxon>Ixodoidea</taxon>
        <taxon>Ixodidae</taxon>
        <taxon>Rhipicephalinae</taxon>
        <taxon>Dermacentor</taxon>
    </lineage>
</organism>
<comment type="caution">
    <text evidence="1">The sequence shown here is derived from an EMBL/GenBank/DDBJ whole genome shotgun (WGS) entry which is preliminary data.</text>
</comment>
<gene>
    <name evidence="1" type="ORF">HPB49_019369</name>
</gene>
<sequence length="585" mass="64952">MPDLMTRMEVSVDGELVSREELEESAGWRTVGSRKLSREKPLDPGAEPKRGNSSKKQREERLRQIARSSRMPQLPRGDYKIIIRPRGGLRVADHGAARLATSIYHAAEIPREAQDEDTICTNCQQNIIVVSTPIEAHADKYQKISRIKIGNQAFETSAYEAAPDCTSKGVIRGIPLEDTARDITANVITPRNPTAIAAKRLSNTMTVIVLFTGLRVPTYVRYGGALLPCSLYRKQIDTCYQCGRLGHRADVCPNPNDRLCRGCGAANPAQDHQCKPKCQLCGGNHPTADKACRARYKTPYLVKRRQWERQQEEDYPTKPTLVNTNLEQRDPTPSQKPGGRGRSRSRNRSGGRRPSRSRTRSPSRSRTRSRTPVPAGPFKVSWADAVKGARSGSEEAASQGKWNKLEAEIAQLKQMLAHCNQKITALGEENRTLKEELCRYKQTEQVTPVASPPLAVTPTDQMEEGTTPPPPKRKAETQANEDKPKRAPTETNVVTEFQQSIKELNEWMSNSSRLISALTERVDSIAKITQQQNEQLQQRLLAVEALITPSPPSGLEPMASVQQPTSSPFSLIQPATFVPPAPNHS</sequence>